<evidence type="ECO:0000313" key="2">
    <source>
        <dbReference type="Proteomes" id="UP001295684"/>
    </source>
</evidence>
<dbReference type="InterPro" id="IPR016024">
    <property type="entry name" value="ARM-type_fold"/>
</dbReference>
<comment type="caution">
    <text evidence="1">The sequence shown here is derived from an EMBL/GenBank/DDBJ whole genome shotgun (WGS) entry which is preliminary data.</text>
</comment>
<organism evidence="1 2">
    <name type="scientific">Euplotes crassus</name>
    <dbReference type="NCBI Taxonomy" id="5936"/>
    <lineage>
        <taxon>Eukaryota</taxon>
        <taxon>Sar</taxon>
        <taxon>Alveolata</taxon>
        <taxon>Ciliophora</taxon>
        <taxon>Intramacronucleata</taxon>
        <taxon>Spirotrichea</taxon>
        <taxon>Hypotrichia</taxon>
        <taxon>Euplotida</taxon>
        <taxon>Euplotidae</taxon>
        <taxon>Moneuplotes</taxon>
    </lineage>
</organism>
<proteinExistence type="predicted"/>
<accession>A0AAD1UA73</accession>
<keyword evidence="2" id="KW-1185">Reference proteome</keyword>
<reference evidence="1" key="1">
    <citation type="submission" date="2023-07" db="EMBL/GenBank/DDBJ databases">
        <authorList>
            <consortium name="AG Swart"/>
            <person name="Singh M."/>
            <person name="Singh A."/>
            <person name="Seah K."/>
            <person name="Emmerich C."/>
        </authorList>
    </citation>
    <scope>NUCLEOTIDE SEQUENCE</scope>
    <source>
        <strain evidence="1">DP1</strain>
    </source>
</reference>
<protein>
    <submittedName>
        <fullName evidence="1">Uncharacterized protein</fullName>
    </submittedName>
</protein>
<dbReference type="AlphaFoldDB" id="A0AAD1UA73"/>
<dbReference type="SUPFAM" id="SSF48371">
    <property type="entry name" value="ARM repeat"/>
    <property type="match status" value="1"/>
</dbReference>
<dbReference type="EMBL" id="CAMPGE010004264">
    <property type="protein sequence ID" value="CAI2363114.1"/>
    <property type="molecule type" value="Genomic_DNA"/>
</dbReference>
<dbReference type="Proteomes" id="UP001295684">
    <property type="component" value="Unassembled WGS sequence"/>
</dbReference>
<sequence>MISYFTQKENWYPKIVKGNRLAKYYPNKLKCSYRMDRETKIDYSPLPFVAEILKDTIEQADDSLGIKESIYLFKKLGLTQDYTNKNIYREELLCPLIPKLTLVLADCDTDTEDQIISFLLALCLNIPKGIFLASFIPATEKYALAKQLIELLKNVIPKLYDYLIGVQAISLLYLVKDLCRDPEFLYAFWEESLMSNLLKKISLENKTYKQKCFSLLVLDILLIFSENMSEDYFEDTKKVFMKYIVKSSRVLSNNPRLGYNDLLTQSNEEARTKILKIFNHLTAADDEFVNQILRRFYQFPQDLVELIRRNGEITIKDNSSDDIEKKYNSIDLKLPIPSLNNESEAKEGNKFDFTRLEALKIAMNLTKYKSNFTNLKEDLINANLLEALTYIIGSEANDLKAIAYKKYAFDLLAKFNSENYCIINRIESSDVMKYLCFSLESTADEVILEKAIQFVKTVFKHYQPSVINHLLENDILVRLINIDRSKLVGKIAKTNAMHALMLLFENAQNSSEEYSPIYFEYALLEEDEKQRLYSILKQADNFDLKLLH</sequence>
<dbReference type="InterPro" id="IPR011989">
    <property type="entry name" value="ARM-like"/>
</dbReference>
<dbReference type="Gene3D" id="1.25.10.10">
    <property type="entry name" value="Leucine-rich Repeat Variant"/>
    <property type="match status" value="1"/>
</dbReference>
<gene>
    <name evidence="1" type="ORF">ECRASSUSDP1_LOCUS4444</name>
</gene>
<evidence type="ECO:0000313" key="1">
    <source>
        <dbReference type="EMBL" id="CAI2363114.1"/>
    </source>
</evidence>
<name>A0AAD1UA73_EUPCR</name>